<evidence type="ECO:0000313" key="1">
    <source>
        <dbReference type="EMBL" id="KAH3690642.1"/>
    </source>
</evidence>
<dbReference type="AlphaFoldDB" id="A0A9D3Y1K8"/>
<dbReference type="InterPro" id="IPR011042">
    <property type="entry name" value="6-blade_b-propeller_TolB-like"/>
</dbReference>
<accession>A0A9D3Y1K8</accession>
<evidence type="ECO:0000313" key="2">
    <source>
        <dbReference type="Proteomes" id="UP000828390"/>
    </source>
</evidence>
<gene>
    <name evidence="1" type="ORF">DPMN_191329</name>
</gene>
<dbReference type="Gene3D" id="2.120.10.30">
    <property type="entry name" value="TolB, C-terminal domain"/>
    <property type="match status" value="1"/>
</dbReference>
<keyword evidence="2" id="KW-1185">Reference proteome</keyword>
<organism evidence="1 2">
    <name type="scientific">Dreissena polymorpha</name>
    <name type="common">Zebra mussel</name>
    <name type="synonym">Mytilus polymorpha</name>
    <dbReference type="NCBI Taxonomy" id="45954"/>
    <lineage>
        <taxon>Eukaryota</taxon>
        <taxon>Metazoa</taxon>
        <taxon>Spiralia</taxon>
        <taxon>Lophotrochozoa</taxon>
        <taxon>Mollusca</taxon>
        <taxon>Bivalvia</taxon>
        <taxon>Autobranchia</taxon>
        <taxon>Heteroconchia</taxon>
        <taxon>Euheterodonta</taxon>
        <taxon>Imparidentia</taxon>
        <taxon>Neoheterodontei</taxon>
        <taxon>Myida</taxon>
        <taxon>Dreissenoidea</taxon>
        <taxon>Dreissenidae</taxon>
        <taxon>Dreissena</taxon>
    </lineage>
</organism>
<name>A0A9D3Y1K8_DREPO</name>
<proteinExistence type="predicted"/>
<dbReference type="Proteomes" id="UP000828390">
    <property type="component" value="Unassembled WGS sequence"/>
</dbReference>
<dbReference type="OrthoDB" id="9972196at2759"/>
<protein>
    <submittedName>
        <fullName evidence="1">Uncharacterized protein</fullName>
    </submittedName>
</protein>
<reference evidence="1" key="1">
    <citation type="journal article" date="2019" name="bioRxiv">
        <title>The Genome of the Zebra Mussel, Dreissena polymorpha: A Resource for Invasive Species Research.</title>
        <authorList>
            <person name="McCartney M.A."/>
            <person name="Auch B."/>
            <person name="Kono T."/>
            <person name="Mallez S."/>
            <person name="Zhang Y."/>
            <person name="Obille A."/>
            <person name="Becker A."/>
            <person name="Abrahante J.E."/>
            <person name="Garbe J."/>
            <person name="Badalamenti J.P."/>
            <person name="Herman A."/>
            <person name="Mangelson H."/>
            <person name="Liachko I."/>
            <person name="Sullivan S."/>
            <person name="Sone E.D."/>
            <person name="Koren S."/>
            <person name="Silverstein K.A.T."/>
            <person name="Beckman K.B."/>
            <person name="Gohl D.M."/>
        </authorList>
    </citation>
    <scope>NUCLEOTIDE SEQUENCE</scope>
    <source>
        <strain evidence="1">Duluth1</strain>
        <tissue evidence="1">Whole animal</tissue>
    </source>
</reference>
<dbReference type="EMBL" id="JAIWYP010000058">
    <property type="protein sequence ID" value="KAH3690642.1"/>
    <property type="molecule type" value="Genomic_DNA"/>
</dbReference>
<comment type="caution">
    <text evidence="1">The sequence shown here is derived from an EMBL/GenBank/DDBJ whole genome shotgun (WGS) entry which is preliminary data.</text>
</comment>
<sequence length="218" mass="24022">MLNQQYQVVSYCDVTSVPRKMCTITSSEVAVAIDNLFKPHVQFITVNTSQLVTSRKFQLQHRCICIAHHQGDLYISSLDAIYKYSLSGKLIRTLYDDIYGGFTVNNCAVSPSGDKLYITCRYQLLTVAMDGTVLVTFTDPELLTPEGLLVTSAGQVLVCGVNSHNIIQMDSDGGRKLSTLATRMDGVENPLSVCYSSITSSIIVGNKYKGNILVFRVE</sequence>
<dbReference type="SUPFAM" id="SSF63825">
    <property type="entry name" value="YWTD domain"/>
    <property type="match status" value="1"/>
</dbReference>
<reference evidence="1" key="2">
    <citation type="submission" date="2020-11" db="EMBL/GenBank/DDBJ databases">
        <authorList>
            <person name="McCartney M.A."/>
            <person name="Auch B."/>
            <person name="Kono T."/>
            <person name="Mallez S."/>
            <person name="Becker A."/>
            <person name="Gohl D.M."/>
            <person name="Silverstein K.A.T."/>
            <person name="Koren S."/>
            <person name="Bechman K.B."/>
            <person name="Herman A."/>
            <person name="Abrahante J.E."/>
            <person name="Garbe J."/>
        </authorList>
    </citation>
    <scope>NUCLEOTIDE SEQUENCE</scope>
    <source>
        <strain evidence="1">Duluth1</strain>
        <tissue evidence="1">Whole animal</tissue>
    </source>
</reference>